<dbReference type="Pfam" id="PF22521">
    <property type="entry name" value="HypF_C_2"/>
    <property type="match status" value="1"/>
</dbReference>
<evidence type="ECO:0000313" key="12">
    <source>
        <dbReference type="EMBL" id="MBF4763130.1"/>
    </source>
</evidence>
<dbReference type="InterPro" id="IPR017968">
    <property type="entry name" value="Acylphosphatase_CS"/>
</dbReference>
<dbReference type="Gene3D" id="3.90.870.50">
    <property type="match status" value="1"/>
</dbReference>
<dbReference type="Pfam" id="PF00708">
    <property type="entry name" value="Acylphosphatase"/>
    <property type="match status" value="1"/>
</dbReference>
<evidence type="ECO:0000256" key="4">
    <source>
        <dbReference type="ARBA" id="ARBA00022723"/>
    </source>
</evidence>
<name>A0A930VE21_9ACTN</name>
<dbReference type="InterPro" id="IPR051060">
    <property type="entry name" value="Carbamoyltrans_HypF-like"/>
</dbReference>
<dbReference type="InterPro" id="IPR011125">
    <property type="entry name" value="Znf_HypF"/>
</dbReference>
<dbReference type="GO" id="GO:0016874">
    <property type="term" value="F:ligase activity"/>
    <property type="evidence" value="ECO:0007669"/>
    <property type="project" value="UniProtKB-UniRule"/>
</dbReference>
<dbReference type="PROSITE" id="PS51160">
    <property type="entry name" value="ACYLPHOSPHATASE_3"/>
    <property type="match status" value="1"/>
</dbReference>
<dbReference type="InterPro" id="IPR001792">
    <property type="entry name" value="Acylphosphatase-like_dom"/>
</dbReference>
<sequence>MPAAETSSPDPVRRRVVVRGVVQGVGFRPHAYALARSLHLVGAVWNTDGGVVAEVEGDSADVEEFARRVATDAPPLAVVSAVEVAEVEPRGGTEFCIAASEPTTGRTFVSPDVTVCDDCLADLRDPANRRYRHPFLTCTNCGPRYTITTGLPYDRPATTMAGFPMCEACATEYADPADRRFHAQTICCPGCGPRLRLEAPSRETSYGEAALAEARSLVLDGAVVAVKGIGGYHVACDATNPVAVSMLRKRKQRGDKPFAVMVPTIDDALTLVEATPVEVALLTGRARPVVLAKARPGASVGVVLGAVAPGQADLGVMLAYSPLHHLLLGLPGDEPGPAALVMSSGNLTGEPIVTDDDEARRRLSGLADAWLTHDRPIHVPCDDSVTRAFDESEAPVRRSRGQAPLPITLPFEAPPALAVGGDVKNAFCLADGRLAWMSGHIGDMDDLATQSAFGVAVEHLSMLTGVAPRMVATDRHPSYRSRRWALDHFPASDLVEVQHHHAHVASTMAEHGLPDGRRVIGVAFDGTGYGDDGASWGGEFLIADYGGFARAAHVAYVDLPGGDAGVRNPCRMALSHLRRAGVPWDPSVPSVRACDETELGLLDRQLATGLRCVPTSSMGRLYDAVASLTGICHRAEYDAQAAMELEAAARPWGTVDGYRFGTEGDPLDPGPVVAAVVDDVGAGVERGMVAARFQQAVVDLVVATVRRLREETSIATVTLSGGCFLNAYLTAQCSARLGTDGFDVLTHHVVPASDAGIALGQLAVLAHRLRDHPSPLEQET</sequence>
<dbReference type="Pfam" id="PF17788">
    <property type="entry name" value="HypF_C"/>
    <property type="match status" value="1"/>
</dbReference>
<evidence type="ECO:0000256" key="3">
    <source>
        <dbReference type="ARBA" id="ARBA00022598"/>
    </source>
</evidence>
<comment type="similarity">
    <text evidence="2 8">Belongs to the carbamoyltransferase HypF family.</text>
</comment>
<dbReference type="InterPro" id="IPR041440">
    <property type="entry name" value="HypF_C"/>
</dbReference>
<dbReference type="GO" id="GO:0003998">
    <property type="term" value="F:acylphosphatase activity"/>
    <property type="evidence" value="ECO:0007669"/>
    <property type="project" value="UniProtKB-EC"/>
</dbReference>
<keyword evidence="4" id="KW-0479">Metal-binding</keyword>
<dbReference type="EC" id="6.2.-.-" evidence="8"/>
<dbReference type="SUPFAM" id="SSF54975">
    <property type="entry name" value="Acylphosphatase/BLUF domain-like"/>
    <property type="match status" value="1"/>
</dbReference>
<reference evidence="12" key="1">
    <citation type="submission" date="2020-11" db="EMBL/GenBank/DDBJ databases">
        <title>Nocardioides sp. nov., isolated from Soil of Cynanchum wilfordii Hemsley rhizosphere.</title>
        <authorList>
            <person name="Lee J.-S."/>
            <person name="Suh M.K."/>
            <person name="Kim J.-S."/>
        </authorList>
    </citation>
    <scope>NUCLEOTIDE SEQUENCE</scope>
    <source>
        <strain evidence="12">KCTC 19275</strain>
    </source>
</reference>
<feature type="domain" description="YrdC-like" evidence="11">
    <location>
        <begin position="208"/>
        <end position="401"/>
    </location>
</feature>
<keyword evidence="3" id="KW-0436">Ligase</keyword>
<dbReference type="Gene3D" id="3.30.110.120">
    <property type="match status" value="1"/>
</dbReference>
<dbReference type="AlphaFoldDB" id="A0A930VE21"/>
<dbReference type="PIRSF" id="PIRSF006256">
    <property type="entry name" value="CMPcnvr_hdrg_mat"/>
    <property type="match status" value="1"/>
</dbReference>
<dbReference type="NCBIfam" id="TIGR00143">
    <property type="entry name" value="hypF"/>
    <property type="match status" value="1"/>
</dbReference>
<keyword evidence="6" id="KW-0862">Zinc</keyword>
<dbReference type="EMBL" id="JADKPN010000003">
    <property type="protein sequence ID" value="MBF4763130.1"/>
    <property type="molecule type" value="Genomic_DNA"/>
</dbReference>
<feature type="active site" evidence="9">
    <location>
        <position position="28"/>
    </location>
</feature>
<dbReference type="SUPFAM" id="SSF55821">
    <property type="entry name" value="YrdC/RibB"/>
    <property type="match status" value="1"/>
</dbReference>
<evidence type="ECO:0000259" key="11">
    <source>
        <dbReference type="PROSITE" id="PS51163"/>
    </source>
</evidence>
<comment type="caution">
    <text evidence="12">The sequence shown here is derived from an EMBL/GenBank/DDBJ whole genome shotgun (WGS) entry which is preliminary data.</text>
</comment>
<dbReference type="InterPro" id="IPR004421">
    <property type="entry name" value="Carbamoyltransferase_HypF"/>
</dbReference>
<keyword evidence="5" id="KW-0863">Zinc-finger</keyword>
<dbReference type="GO" id="GO:0051604">
    <property type="term" value="P:protein maturation"/>
    <property type="evidence" value="ECO:0007669"/>
    <property type="project" value="TreeGrafter"/>
</dbReference>
<organism evidence="12 13">
    <name type="scientific">Nocardioides islandensis</name>
    <dbReference type="NCBI Taxonomy" id="433663"/>
    <lineage>
        <taxon>Bacteria</taxon>
        <taxon>Bacillati</taxon>
        <taxon>Actinomycetota</taxon>
        <taxon>Actinomycetes</taxon>
        <taxon>Propionibacteriales</taxon>
        <taxon>Nocardioidaceae</taxon>
        <taxon>Nocardioides</taxon>
    </lineage>
</organism>
<evidence type="ECO:0000256" key="8">
    <source>
        <dbReference type="PIRNR" id="PIRNR006256"/>
    </source>
</evidence>
<dbReference type="InterPro" id="IPR006070">
    <property type="entry name" value="Sua5-like_dom"/>
</dbReference>
<dbReference type="Pfam" id="PF01300">
    <property type="entry name" value="Sua5_yciO_yrdC"/>
    <property type="match status" value="1"/>
</dbReference>
<accession>A0A930VE21</accession>
<dbReference type="Pfam" id="PF07503">
    <property type="entry name" value="zf-HYPF"/>
    <property type="match status" value="2"/>
</dbReference>
<dbReference type="PROSITE" id="PS00150">
    <property type="entry name" value="ACYLPHOSPHATASE_1"/>
    <property type="match status" value="1"/>
</dbReference>
<feature type="domain" description="Acylphosphatase-like" evidence="10">
    <location>
        <begin position="13"/>
        <end position="99"/>
    </location>
</feature>
<evidence type="ECO:0000256" key="6">
    <source>
        <dbReference type="ARBA" id="ARBA00022833"/>
    </source>
</evidence>
<evidence type="ECO:0000256" key="7">
    <source>
        <dbReference type="ARBA" id="ARBA00048220"/>
    </source>
</evidence>
<evidence type="ECO:0000256" key="2">
    <source>
        <dbReference type="ARBA" id="ARBA00008097"/>
    </source>
</evidence>
<keyword evidence="13" id="KW-1185">Reference proteome</keyword>
<comment type="pathway">
    <text evidence="1">Protein modification; [NiFe] hydrogenase maturation.</text>
</comment>
<dbReference type="Gene3D" id="3.30.420.40">
    <property type="match status" value="1"/>
</dbReference>
<evidence type="ECO:0000259" key="10">
    <source>
        <dbReference type="PROSITE" id="PS51160"/>
    </source>
</evidence>
<evidence type="ECO:0000256" key="1">
    <source>
        <dbReference type="ARBA" id="ARBA00004711"/>
    </source>
</evidence>
<dbReference type="InterPro" id="IPR036046">
    <property type="entry name" value="Acylphosphatase-like_dom_sf"/>
</dbReference>
<proteinExistence type="inferred from homology"/>
<evidence type="ECO:0000313" key="13">
    <source>
        <dbReference type="Proteomes" id="UP000640489"/>
    </source>
</evidence>
<dbReference type="GO" id="GO:0003725">
    <property type="term" value="F:double-stranded RNA binding"/>
    <property type="evidence" value="ECO:0007669"/>
    <property type="project" value="InterPro"/>
</dbReference>
<evidence type="ECO:0000256" key="5">
    <source>
        <dbReference type="ARBA" id="ARBA00022771"/>
    </source>
</evidence>
<dbReference type="InterPro" id="IPR055128">
    <property type="entry name" value="HypF_C_2"/>
</dbReference>
<dbReference type="PANTHER" id="PTHR42959">
    <property type="entry name" value="CARBAMOYLTRANSFERASE"/>
    <property type="match status" value="1"/>
</dbReference>
<dbReference type="GO" id="GO:0016743">
    <property type="term" value="F:carboxyl- or carbamoyltransferase activity"/>
    <property type="evidence" value="ECO:0007669"/>
    <property type="project" value="UniProtKB-UniRule"/>
</dbReference>
<keyword evidence="9" id="KW-0378">Hydrolase</keyword>
<dbReference type="InterPro" id="IPR017945">
    <property type="entry name" value="DHBP_synth_RibB-like_a/b_dom"/>
</dbReference>
<dbReference type="PROSITE" id="PS51163">
    <property type="entry name" value="YRDC"/>
    <property type="match status" value="1"/>
</dbReference>
<comment type="catalytic activity">
    <reaction evidence="9">
        <text>an acyl phosphate + H2O = a carboxylate + phosphate + H(+)</text>
        <dbReference type="Rhea" id="RHEA:14965"/>
        <dbReference type="ChEBI" id="CHEBI:15377"/>
        <dbReference type="ChEBI" id="CHEBI:15378"/>
        <dbReference type="ChEBI" id="CHEBI:29067"/>
        <dbReference type="ChEBI" id="CHEBI:43474"/>
        <dbReference type="ChEBI" id="CHEBI:59918"/>
        <dbReference type="EC" id="3.6.1.7"/>
    </reaction>
</comment>
<dbReference type="RefSeq" id="WP_194706307.1">
    <property type="nucleotide sequence ID" value="NZ_JADKPN010000003.1"/>
</dbReference>
<feature type="active site" evidence="9">
    <location>
        <position position="46"/>
    </location>
</feature>
<evidence type="ECO:0000256" key="9">
    <source>
        <dbReference type="PROSITE-ProRule" id="PRU00520"/>
    </source>
</evidence>
<comment type="catalytic activity">
    <reaction evidence="7">
        <text>C-terminal L-cysteinyl-[HypE protein] + carbamoyl phosphate + ATP + H2O = C-terminal S-carboxamide-L-cysteinyl-[HypE protein] + AMP + phosphate + diphosphate + H(+)</text>
        <dbReference type="Rhea" id="RHEA:55636"/>
        <dbReference type="Rhea" id="RHEA-COMP:14247"/>
        <dbReference type="Rhea" id="RHEA-COMP:14392"/>
        <dbReference type="ChEBI" id="CHEBI:15377"/>
        <dbReference type="ChEBI" id="CHEBI:15378"/>
        <dbReference type="ChEBI" id="CHEBI:30616"/>
        <dbReference type="ChEBI" id="CHEBI:33019"/>
        <dbReference type="ChEBI" id="CHEBI:43474"/>
        <dbReference type="ChEBI" id="CHEBI:58228"/>
        <dbReference type="ChEBI" id="CHEBI:76913"/>
        <dbReference type="ChEBI" id="CHEBI:139126"/>
        <dbReference type="ChEBI" id="CHEBI:456215"/>
    </reaction>
</comment>
<dbReference type="PANTHER" id="PTHR42959:SF1">
    <property type="entry name" value="CARBAMOYLTRANSFERASE HYPF"/>
    <property type="match status" value="1"/>
</dbReference>
<dbReference type="GO" id="GO:0008270">
    <property type="term" value="F:zinc ion binding"/>
    <property type="evidence" value="ECO:0007669"/>
    <property type="project" value="UniProtKB-KW"/>
</dbReference>
<dbReference type="Gene3D" id="3.30.420.360">
    <property type="match status" value="1"/>
</dbReference>
<protein>
    <recommendedName>
        <fullName evidence="8">Carbamoyltransferase</fullName>
        <ecNumber evidence="8">6.2.-.-</ecNumber>
    </recommendedName>
</protein>
<gene>
    <name evidence="12" type="primary">hypF</name>
    <name evidence="12" type="ORF">ISU07_08325</name>
</gene>
<dbReference type="Proteomes" id="UP000640489">
    <property type="component" value="Unassembled WGS sequence"/>
</dbReference>